<evidence type="ECO:0000256" key="3">
    <source>
        <dbReference type="ARBA" id="ARBA00023015"/>
    </source>
</evidence>
<dbReference type="RefSeq" id="XP_013408848.1">
    <property type="nucleotide sequence ID" value="XM_013553394.1"/>
</dbReference>
<feature type="region of interest" description="Disordered" evidence="7">
    <location>
        <begin position="234"/>
        <end position="265"/>
    </location>
</feature>
<evidence type="ECO:0000259" key="8">
    <source>
        <dbReference type="PROSITE" id="PS51457"/>
    </source>
</evidence>
<evidence type="ECO:0000256" key="7">
    <source>
        <dbReference type="SAM" id="MobiDB-lite"/>
    </source>
</evidence>
<dbReference type="Gene3D" id="1.10.10.2590">
    <property type="entry name" value="BEN domain"/>
    <property type="match status" value="1"/>
</dbReference>
<name>A0A1S3JET2_LINAN</name>
<dbReference type="SMART" id="SM01025">
    <property type="entry name" value="BEN"/>
    <property type="match status" value="1"/>
</dbReference>
<feature type="region of interest" description="Disordered" evidence="7">
    <location>
        <begin position="82"/>
        <end position="114"/>
    </location>
</feature>
<dbReference type="InterPro" id="IPR018379">
    <property type="entry name" value="BEN_domain"/>
</dbReference>
<evidence type="ECO:0000256" key="2">
    <source>
        <dbReference type="ARBA" id="ARBA00022491"/>
    </source>
</evidence>
<dbReference type="GO" id="GO:0003714">
    <property type="term" value="F:transcription corepressor activity"/>
    <property type="evidence" value="ECO:0007669"/>
    <property type="project" value="InterPro"/>
</dbReference>
<dbReference type="GO" id="GO:0045666">
    <property type="term" value="P:positive regulation of neuron differentiation"/>
    <property type="evidence" value="ECO:0007669"/>
    <property type="project" value="InterPro"/>
</dbReference>
<feature type="domain" description="BEN" evidence="8">
    <location>
        <begin position="272"/>
        <end position="370"/>
    </location>
</feature>
<feature type="compositionally biased region" description="Polar residues" evidence="7">
    <location>
        <begin position="234"/>
        <end position="250"/>
    </location>
</feature>
<dbReference type="Pfam" id="PF10523">
    <property type="entry name" value="BEN"/>
    <property type="match status" value="1"/>
</dbReference>
<dbReference type="GO" id="GO:0003677">
    <property type="term" value="F:DNA binding"/>
    <property type="evidence" value="ECO:0007669"/>
    <property type="project" value="InterPro"/>
</dbReference>
<keyword evidence="6" id="KW-0175">Coiled coil</keyword>
<evidence type="ECO:0000256" key="6">
    <source>
        <dbReference type="SAM" id="Coils"/>
    </source>
</evidence>
<feature type="coiled-coil region" evidence="6">
    <location>
        <begin position="161"/>
        <end position="195"/>
    </location>
</feature>
<proteinExistence type="predicted"/>
<dbReference type="GO" id="GO:0005634">
    <property type="term" value="C:nucleus"/>
    <property type="evidence" value="ECO:0007669"/>
    <property type="project" value="UniProtKB-SubCell"/>
</dbReference>
<dbReference type="KEGG" id="lak:106172606"/>
<dbReference type="InterPro" id="IPR037496">
    <property type="entry name" value="BEND6-like"/>
</dbReference>
<dbReference type="OrthoDB" id="8186171at2759"/>
<dbReference type="PANTHER" id="PTHR35346">
    <property type="entry name" value="BEN DOMAIN-CONTAINING PROTEIN 6"/>
    <property type="match status" value="1"/>
</dbReference>
<feature type="compositionally biased region" description="Low complexity" evidence="7">
    <location>
        <begin position="251"/>
        <end position="261"/>
    </location>
</feature>
<dbReference type="GeneID" id="106172606"/>
<evidence type="ECO:0000256" key="4">
    <source>
        <dbReference type="ARBA" id="ARBA00023163"/>
    </source>
</evidence>
<keyword evidence="9" id="KW-1185">Reference proteome</keyword>
<keyword evidence="2" id="KW-0678">Repressor</keyword>
<feature type="compositionally biased region" description="Acidic residues" evidence="7">
    <location>
        <begin position="105"/>
        <end position="114"/>
    </location>
</feature>
<evidence type="ECO:0000313" key="10">
    <source>
        <dbReference type="RefSeq" id="XP_013408848.1"/>
    </source>
</evidence>
<evidence type="ECO:0000256" key="1">
    <source>
        <dbReference type="ARBA" id="ARBA00004123"/>
    </source>
</evidence>
<sequence>MKFALFEFTSDLSCVVGDCSWIHGQPKLDPETWDFSKEVIVKWPGKRKQQTDYYGARIVKFGDDKKTLVEFLDSYVATGDCNTPTRGREGGKSKRMTKKNSKYESDEDDEEEDDCTAIKKLPPAKKTKRSLDSTSMLAIRKKLEEKLEDAIKPQDGQMEVNPNDECELRRLKEENRMLKEENENLKSVIANMRALASVERLVGQLTSAVSQVQAIGNSSNRAVTPATPQSVKIASSCTRTPSPATPQTVISSSNSSRSSSAESDDENMVLLYPGLSIHREEKALLERNRDPKKFIYCLMDFLWSRDVLATHSLTGKSCNAHKDKGAKPQLNQAKVVAMCDYVCKRFAITDQEAKRAITAKLNNVQKLIRN</sequence>
<gene>
    <name evidence="10" type="primary">LOC106172606</name>
</gene>
<dbReference type="AlphaFoldDB" id="A0A1S3JET2"/>
<organism evidence="9 10">
    <name type="scientific">Lingula anatina</name>
    <name type="common">Brachiopod</name>
    <name type="synonym">Lingula unguis</name>
    <dbReference type="NCBI Taxonomy" id="7574"/>
    <lineage>
        <taxon>Eukaryota</taxon>
        <taxon>Metazoa</taxon>
        <taxon>Spiralia</taxon>
        <taxon>Lophotrochozoa</taxon>
        <taxon>Brachiopoda</taxon>
        <taxon>Linguliformea</taxon>
        <taxon>Lingulata</taxon>
        <taxon>Lingulida</taxon>
        <taxon>Linguloidea</taxon>
        <taxon>Lingulidae</taxon>
        <taxon>Lingula</taxon>
    </lineage>
</organism>
<dbReference type="InParanoid" id="A0A1S3JET2"/>
<comment type="subcellular location">
    <subcellularLocation>
        <location evidence="1">Nucleus</location>
    </subcellularLocation>
</comment>
<dbReference type="PANTHER" id="PTHR35346:SF1">
    <property type="entry name" value="BEN DOMAIN-CONTAINING PROTEIN 6"/>
    <property type="match status" value="1"/>
</dbReference>
<evidence type="ECO:0000256" key="5">
    <source>
        <dbReference type="ARBA" id="ARBA00023242"/>
    </source>
</evidence>
<accession>A0A1S3JET2</accession>
<evidence type="ECO:0000313" key="9">
    <source>
        <dbReference type="Proteomes" id="UP000085678"/>
    </source>
</evidence>
<dbReference type="GO" id="GO:0045746">
    <property type="term" value="P:negative regulation of Notch signaling pathway"/>
    <property type="evidence" value="ECO:0007669"/>
    <property type="project" value="InterPro"/>
</dbReference>
<reference evidence="10" key="1">
    <citation type="submission" date="2025-08" db="UniProtKB">
        <authorList>
            <consortium name="RefSeq"/>
        </authorList>
    </citation>
    <scope>IDENTIFICATION</scope>
    <source>
        <tissue evidence="10">Gonads</tissue>
    </source>
</reference>
<dbReference type="PROSITE" id="PS51457">
    <property type="entry name" value="BEN"/>
    <property type="match status" value="1"/>
</dbReference>
<keyword evidence="5" id="KW-0539">Nucleus</keyword>
<keyword evidence="4" id="KW-0804">Transcription</keyword>
<protein>
    <submittedName>
        <fullName evidence="10">BEN domain-containing protein 6</fullName>
    </submittedName>
</protein>
<keyword evidence="3" id="KW-0805">Transcription regulation</keyword>
<dbReference type="Proteomes" id="UP000085678">
    <property type="component" value="Unplaced"/>
</dbReference>